<evidence type="ECO:0000256" key="1">
    <source>
        <dbReference type="ARBA" id="ARBA00023125"/>
    </source>
</evidence>
<keyword evidence="3" id="KW-0812">Transmembrane</keyword>
<dbReference type="SUPFAM" id="SSF48452">
    <property type="entry name" value="TPR-like"/>
    <property type="match status" value="2"/>
</dbReference>
<evidence type="ECO:0000256" key="3">
    <source>
        <dbReference type="SAM" id="Phobius"/>
    </source>
</evidence>
<dbReference type="InterPro" id="IPR011990">
    <property type="entry name" value="TPR-like_helical_dom_sf"/>
</dbReference>
<dbReference type="InterPro" id="IPR018060">
    <property type="entry name" value="HTH_AraC"/>
</dbReference>
<dbReference type="SMART" id="SM00342">
    <property type="entry name" value="HTH_ARAC"/>
    <property type="match status" value="1"/>
</dbReference>
<keyword evidence="1" id="KW-0238">DNA-binding</keyword>
<dbReference type="InterPro" id="IPR019734">
    <property type="entry name" value="TPR_rpt"/>
</dbReference>
<protein>
    <recommendedName>
        <fullName evidence="4">HTH araC/xylS-type domain-containing protein</fullName>
    </recommendedName>
</protein>
<dbReference type="Gene3D" id="1.10.10.60">
    <property type="entry name" value="Homeodomain-like"/>
    <property type="match status" value="2"/>
</dbReference>
<evidence type="ECO:0000313" key="6">
    <source>
        <dbReference type="Proteomes" id="UP000633278"/>
    </source>
</evidence>
<evidence type="ECO:0000256" key="2">
    <source>
        <dbReference type="PROSITE-ProRule" id="PRU00339"/>
    </source>
</evidence>
<feature type="repeat" description="TPR" evidence="2">
    <location>
        <begin position="93"/>
        <end position="126"/>
    </location>
</feature>
<dbReference type="Gene3D" id="1.25.40.10">
    <property type="entry name" value="Tetratricopeptide repeat domain"/>
    <property type="match status" value="1"/>
</dbReference>
<organism evidence="5 6">
    <name type="scientific">Polaribacter pacificus</name>
    <dbReference type="NCBI Taxonomy" id="1775173"/>
    <lineage>
        <taxon>Bacteria</taxon>
        <taxon>Pseudomonadati</taxon>
        <taxon>Bacteroidota</taxon>
        <taxon>Flavobacteriia</taxon>
        <taxon>Flavobacteriales</taxon>
        <taxon>Flavobacteriaceae</taxon>
    </lineage>
</organism>
<dbReference type="AlphaFoldDB" id="A0A917MDH7"/>
<evidence type="ECO:0000313" key="5">
    <source>
        <dbReference type="EMBL" id="GGG98956.1"/>
    </source>
</evidence>
<name>A0A917MDH7_9FLAO</name>
<sequence length="542" mass="63530">MPAQTKTEVNDSLKAYSYRQLSEKFYASKSDSLKAIIYAKAYLTKATLAQDTMEIANGYYFLSDVTKDPSYYINYLTEIINKYQKTNNKKYPALPYLELGDYYYNRGKYDLALSYYIKAKNSSITNQNEEVKFVAIQRLALLKSINEDNKAALKLFKELYNNYKNKNTENDNNYHSLLINITISFIKLNEYDSASYYNKKVRELLLKSNNTSLVSYTIYHKAKIEYLKKNYTEAIVNFKKSLPGLLNDQNYNLASACYNFLQQAYEETGNNQKAIVYALKIDSLYKKNKFYHSSQRSAYKGLIAHYRAQKNDHKELEYINKYIRVDSALNSNALKMRKNLTNNYDIPKLLEERKALVNRLENRLTTTKKWLMGIGVISLVFILYFAYQARRNKVYKKRFTSLINSQKTGESNAEEQAIEYGNDLPEEVVTELLQCLDLFEKNHKYLSKKITLPSLAKSFHTNSSYLSKVINQYKKQSFRNYINKLRIDYAVERLKTDRVFRKYTHKAIGEEVGFKSTEAFTKAFYKHTGIKASFFITEFEKF</sequence>
<proteinExistence type="predicted"/>
<dbReference type="PANTHER" id="PTHR43280">
    <property type="entry name" value="ARAC-FAMILY TRANSCRIPTIONAL REGULATOR"/>
    <property type="match status" value="1"/>
</dbReference>
<dbReference type="PROSITE" id="PS01124">
    <property type="entry name" value="HTH_ARAC_FAMILY_2"/>
    <property type="match status" value="1"/>
</dbReference>
<feature type="transmembrane region" description="Helical" evidence="3">
    <location>
        <begin position="370"/>
        <end position="387"/>
    </location>
</feature>
<dbReference type="PROSITE" id="PS50005">
    <property type="entry name" value="TPR"/>
    <property type="match status" value="1"/>
</dbReference>
<dbReference type="GO" id="GO:0003700">
    <property type="term" value="F:DNA-binding transcription factor activity"/>
    <property type="evidence" value="ECO:0007669"/>
    <property type="project" value="InterPro"/>
</dbReference>
<dbReference type="GO" id="GO:0043565">
    <property type="term" value="F:sequence-specific DNA binding"/>
    <property type="evidence" value="ECO:0007669"/>
    <property type="project" value="InterPro"/>
</dbReference>
<keyword evidence="3" id="KW-1133">Transmembrane helix</keyword>
<keyword evidence="6" id="KW-1185">Reference proteome</keyword>
<accession>A0A917MDH7</accession>
<feature type="domain" description="HTH araC/xylS-type" evidence="4">
    <location>
        <begin position="436"/>
        <end position="538"/>
    </location>
</feature>
<evidence type="ECO:0000259" key="4">
    <source>
        <dbReference type="PROSITE" id="PS01124"/>
    </source>
</evidence>
<reference evidence="5" key="2">
    <citation type="submission" date="2020-09" db="EMBL/GenBank/DDBJ databases">
        <authorList>
            <person name="Sun Q."/>
            <person name="Zhou Y."/>
        </authorList>
    </citation>
    <scope>NUCLEOTIDE SEQUENCE</scope>
    <source>
        <strain evidence="5">CGMCC 1.15763</strain>
    </source>
</reference>
<dbReference type="EMBL" id="BMJW01000002">
    <property type="protein sequence ID" value="GGG98956.1"/>
    <property type="molecule type" value="Genomic_DNA"/>
</dbReference>
<reference evidence="5" key="1">
    <citation type="journal article" date="2014" name="Int. J. Syst. Evol. Microbiol.">
        <title>Complete genome sequence of Corynebacterium casei LMG S-19264T (=DSM 44701T), isolated from a smear-ripened cheese.</title>
        <authorList>
            <consortium name="US DOE Joint Genome Institute (JGI-PGF)"/>
            <person name="Walter F."/>
            <person name="Albersmeier A."/>
            <person name="Kalinowski J."/>
            <person name="Ruckert C."/>
        </authorList>
    </citation>
    <scope>NUCLEOTIDE SEQUENCE</scope>
    <source>
        <strain evidence="5">CGMCC 1.15763</strain>
    </source>
</reference>
<keyword evidence="3" id="KW-0472">Membrane</keyword>
<dbReference type="Pfam" id="PF12833">
    <property type="entry name" value="HTH_18"/>
    <property type="match status" value="1"/>
</dbReference>
<comment type="caution">
    <text evidence="5">The sequence shown here is derived from an EMBL/GenBank/DDBJ whole genome shotgun (WGS) entry which is preliminary data.</text>
</comment>
<gene>
    <name evidence="5" type="ORF">GCM10011416_16510</name>
</gene>
<dbReference type="PANTHER" id="PTHR43280:SF2">
    <property type="entry name" value="HTH-TYPE TRANSCRIPTIONAL REGULATOR EXSA"/>
    <property type="match status" value="1"/>
</dbReference>
<keyword evidence="2" id="KW-0802">TPR repeat</keyword>
<dbReference type="Proteomes" id="UP000633278">
    <property type="component" value="Unassembled WGS sequence"/>
</dbReference>